<evidence type="ECO:0000256" key="4">
    <source>
        <dbReference type="ARBA" id="ARBA00023015"/>
    </source>
</evidence>
<accession>A0A3S0FN07</accession>
<evidence type="ECO:0000256" key="8">
    <source>
        <dbReference type="RuleBase" id="RU000408"/>
    </source>
</evidence>
<gene>
    <name evidence="10" type="ORF">EIC27_04075</name>
</gene>
<dbReference type="PANTHER" id="PTHR46565:SF20">
    <property type="entry name" value="COLD SHOCK DOMAIN-CONTAINING PROTEIN 4"/>
    <property type="match status" value="1"/>
</dbReference>
<dbReference type="InterPro" id="IPR012340">
    <property type="entry name" value="NA-bd_OB-fold"/>
</dbReference>
<protein>
    <recommendedName>
        <fullName evidence="2">Cold shock-like protein CspA</fullName>
    </recommendedName>
</protein>
<evidence type="ECO:0000313" key="10">
    <source>
        <dbReference type="EMBL" id="RST65683.1"/>
    </source>
</evidence>
<evidence type="ECO:0000256" key="3">
    <source>
        <dbReference type="ARBA" id="ARBA00022490"/>
    </source>
</evidence>
<keyword evidence="4" id="KW-0805">Transcription regulation</keyword>
<dbReference type="RefSeq" id="WP_126044856.1">
    <property type="nucleotide sequence ID" value="NZ_RXFM01000050.1"/>
</dbReference>
<dbReference type="Proteomes" id="UP000279470">
    <property type="component" value="Unassembled WGS sequence"/>
</dbReference>
<dbReference type="PROSITE" id="PS51857">
    <property type="entry name" value="CSD_2"/>
    <property type="match status" value="1"/>
</dbReference>
<dbReference type="InterPro" id="IPR002059">
    <property type="entry name" value="CSP_DNA-bd"/>
</dbReference>
<keyword evidence="6" id="KW-0010">Activator</keyword>
<evidence type="ECO:0000256" key="7">
    <source>
        <dbReference type="ARBA" id="ARBA00023163"/>
    </source>
</evidence>
<dbReference type="AlphaFoldDB" id="A0A3S0FN07"/>
<dbReference type="CDD" id="cd04458">
    <property type="entry name" value="CSP_CDS"/>
    <property type="match status" value="1"/>
</dbReference>
<dbReference type="GO" id="GO:0003677">
    <property type="term" value="F:DNA binding"/>
    <property type="evidence" value="ECO:0007669"/>
    <property type="project" value="UniProtKB-KW"/>
</dbReference>
<evidence type="ECO:0000313" key="11">
    <source>
        <dbReference type="Proteomes" id="UP000279470"/>
    </source>
</evidence>
<dbReference type="SMART" id="SM00357">
    <property type="entry name" value="CSP"/>
    <property type="match status" value="1"/>
</dbReference>
<feature type="domain" description="CSD" evidence="9">
    <location>
        <begin position="2"/>
        <end position="67"/>
    </location>
</feature>
<keyword evidence="5" id="KW-0238">DNA-binding</keyword>
<evidence type="ECO:0000259" key="9">
    <source>
        <dbReference type="PROSITE" id="PS51857"/>
    </source>
</evidence>
<sequence>MRQIGTVKWYNSTKGYGFITPNDSKKDVFVHSSAILNSGIDELHENQKVEYTLITKNDKISADEIVILNS</sequence>
<dbReference type="PROSITE" id="PS00352">
    <property type="entry name" value="CSD_1"/>
    <property type="match status" value="1"/>
</dbReference>
<dbReference type="GO" id="GO:0005829">
    <property type="term" value="C:cytosol"/>
    <property type="evidence" value="ECO:0007669"/>
    <property type="project" value="UniProtKB-ARBA"/>
</dbReference>
<name>A0A3S0FN07_9RICK</name>
<dbReference type="InterPro" id="IPR012156">
    <property type="entry name" value="Cold_shock_CspA"/>
</dbReference>
<organism evidence="10 11">
    <name type="scientific">Candidatus Aquarickettsia rohweri</name>
    <dbReference type="NCBI Taxonomy" id="2602574"/>
    <lineage>
        <taxon>Bacteria</taxon>
        <taxon>Pseudomonadati</taxon>
        <taxon>Pseudomonadota</taxon>
        <taxon>Alphaproteobacteria</taxon>
        <taxon>Rickettsiales</taxon>
        <taxon>Candidatus Midichloriaceae</taxon>
        <taxon>Candidatus Aquarickettsia</taxon>
    </lineage>
</organism>
<dbReference type="OrthoDB" id="9801074at2"/>
<dbReference type="PIRSF" id="PIRSF002599">
    <property type="entry name" value="Cold_shock_A"/>
    <property type="match status" value="1"/>
</dbReference>
<evidence type="ECO:0000256" key="1">
    <source>
        <dbReference type="ARBA" id="ARBA00004496"/>
    </source>
</evidence>
<dbReference type="SUPFAM" id="SSF50249">
    <property type="entry name" value="Nucleic acid-binding proteins"/>
    <property type="match status" value="1"/>
</dbReference>
<comment type="subcellular location">
    <subcellularLocation>
        <location evidence="1 8">Cytoplasm</location>
    </subcellularLocation>
</comment>
<dbReference type="InterPro" id="IPR019844">
    <property type="entry name" value="CSD_CS"/>
</dbReference>
<keyword evidence="7" id="KW-0804">Transcription</keyword>
<dbReference type="InterPro" id="IPR011129">
    <property type="entry name" value="CSD"/>
</dbReference>
<comment type="caution">
    <text evidence="10">The sequence shown here is derived from an EMBL/GenBank/DDBJ whole genome shotgun (WGS) entry which is preliminary data.</text>
</comment>
<proteinExistence type="predicted"/>
<reference evidence="11" key="1">
    <citation type="submission" date="2018-11" db="EMBL/GenBank/DDBJ databases">
        <title>Phylogenetic, genomic, and biogeographic characterization of a novel and ubiquitous marine invertebrate-associated Rickettsiales parasite, Candidatus Marinoinvertebrata rohwerii, gen. nov., sp. nov.</title>
        <authorList>
            <person name="Klinges J.G."/>
            <person name="Rosales S.M."/>
            <person name="Mcminds R."/>
            <person name="Shaver E.C."/>
            <person name="Shantz A."/>
            <person name="Peters E.C."/>
            <person name="Burkepile D.E."/>
            <person name="Silliman B.R."/>
            <person name="Vega Thurber R.L."/>
        </authorList>
    </citation>
    <scope>NUCLEOTIDE SEQUENCE [LARGE SCALE GENOMIC DNA]</scope>
    <source>
        <strain evidence="11">a_cerv_44</strain>
    </source>
</reference>
<dbReference type="EMBL" id="RXFM01000050">
    <property type="protein sequence ID" value="RST65683.1"/>
    <property type="molecule type" value="Genomic_DNA"/>
</dbReference>
<evidence type="ECO:0000256" key="2">
    <source>
        <dbReference type="ARBA" id="ARBA00022332"/>
    </source>
</evidence>
<dbReference type="Pfam" id="PF00313">
    <property type="entry name" value="CSD"/>
    <property type="match status" value="1"/>
</dbReference>
<dbReference type="Gene3D" id="2.40.50.140">
    <property type="entry name" value="Nucleic acid-binding proteins"/>
    <property type="match status" value="1"/>
</dbReference>
<evidence type="ECO:0000256" key="5">
    <source>
        <dbReference type="ARBA" id="ARBA00023125"/>
    </source>
</evidence>
<keyword evidence="11" id="KW-1185">Reference proteome</keyword>
<evidence type="ECO:0000256" key="6">
    <source>
        <dbReference type="ARBA" id="ARBA00023159"/>
    </source>
</evidence>
<dbReference type="PRINTS" id="PR00050">
    <property type="entry name" value="COLDSHOCK"/>
</dbReference>
<keyword evidence="3" id="KW-0963">Cytoplasm</keyword>
<dbReference type="PANTHER" id="PTHR46565">
    <property type="entry name" value="COLD SHOCK DOMAIN PROTEIN 2"/>
    <property type="match status" value="1"/>
</dbReference>